<keyword evidence="10" id="KW-0418">Kinase</keyword>
<dbReference type="GO" id="GO:0005634">
    <property type="term" value="C:nucleus"/>
    <property type="evidence" value="ECO:0007669"/>
    <property type="project" value="TreeGrafter"/>
</dbReference>
<dbReference type="PROSITE" id="PS00107">
    <property type="entry name" value="PROTEIN_KINASE_ATP"/>
    <property type="match status" value="1"/>
</dbReference>
<dbReference type="GO" id="GO:0004713">
    <property type="term" value="F:protein tyrosine kinase activity"/>
    <property type="evidence" value="ECO:0007669"/>
    <property type="project" value="UniProtKB-KW"/>
</dbReference>
<evidence type="ECO:0000256" key="18">
    <source>
        <dbReference type="PROSITE-ProRule" id="PRU10141"/>
    </source>
</evidence>
<evidence type="ECO:0000256" key="12">
    <source>
        <dbReference type="ARBA" id="ARBA00022842"/>
    </source>
</evidence>
<dbReference type="Gene3D" id="1.10.510.10">
    <property type="entry name" value="Transferase(Phosphotransferase) domain 1"/>
    <property type="match status" value="1"/>
</dbReference>
<evidence type="ECO:0000256" key="8">
    <source>
        <dbReference type="ARBA" id="ARBA00022723"/>
    </source>
</evidence>
<gene>
    <name evidence="21" type="ORF">LNINA_LOCUS12461</name>
</gene>
<keyword evidence="9 18" id="KW-0547">Nucleotide-binding</keyword>
<dbReference type="PANTHER" id="PTHR46485:SF5">
    <property type="entry name" value="CENTER DIVIDER, ISOFORM A"/>
    <property type="match status" value="1"/>
</dbReference>
<evidence type="ECO:0000256" key="13">
    <source>
        <dbReference type="ARBA" id="ARBA00023137"/>
    </source>
</evidence>
<comment type="caution">
    <text evidence="21">The sequence shown here is derived from an EMBL/GenBank/DDBJ whole genome shotgun (WGS) entry which is preliminary data.</text>
</comment>
<organism evidence="21 22">
    <name type="scientific">Leptosia nina</name>
    <dbReference type="NCBI Taxonomy" id="320188"/>
    <lineage>
        <taxon>Eukaryota</taxon>
        <taxon>Metazoa</taxon>
        <taxon>Ecdysozoa</taxon>
        <taxon>Arthropoda</taxon>
        <taxon>Hexapoda</taxon>
        <taxon>Insecta</taxon>
        <taxon>Pterygota</taxon>
        <taxon>Neoptera</taxon>
        <taxon>Endopterygota</taxon>
        <taxon>Lepidoptera</taxon>
        <taxon>Glossata</taxon>
        <taxon>Ditrysia</taxon>
        <taxon>Papilionoidea</taxon>
        <taxon>Pieridae</taxon>
        <taxon>Pierinae</taxon>
        <taxon>Leptosia</taxon>
    </lineage>
</organism>
<keyword evidence="5" id="KW-0723">Serine/threonine-protein kinase</keyword>
<comment type="catalytic activity">
    <reaction evidence="15">
        <text>L-seryl-[protein] + ATP = O-phospho-L-seryl-[protein] + ADP + H(+)</text>
        <dbReference type="Rhea" id="RHEA:17989"/>
        <dbReference type="Rhea" id="RHEA-COMP:9863"/>
        <dbReference type="Rhea" id="RHEA-COMP:11604"/>
        <dbReference type="ChEBI" id="CHEBI:15378"/>
        <dbReference type="ChEBI" id="CHEBI:29999"/>
        <dbReference type="ChEBI" id="CHEBI:30616"/>
        <dbReference type="ChEBI" id="CHEBI:83421"/>
        <dbReference type="ChEBI" id="CHEBI:456216"/>
        <dbReference type="EC" id="2.7.12.1"/>
    </reaction>
</comment>
<proteinExistence type="inferred from homology"/>
<evidence type="ECO:0000256" key="5">
    <source>
        <dbReference type="ARBA" id="ARBA00022527"/>
    </source>
</evidence>
<dbReference type="GO" id="GO:0005737">
    <property type="term" value="C:cytoplasm"/>
    <property type="evidence" value="ECO:0007669"/>
    <property type="project" value="TreeGrafter"/>
</dbReference>
<evidence type="ECO:0000256" key="19">
    <source>
        <dbReference type="SAM" id="MobiDB-lite"/>
    </source>
</evidence>
<protein>
    <recommendedName>
        <fullName evidence="4">dual-specificity kinase</fullName>
        <ecNumber evidence="4">2.7.12.1</ecNumber>
    </recommendedName>
</protein>
<comment type="catalytic activity">
    <reaction evidence="16">
        <text>L-threonyl-[protein] + ATP = O-phospho-L-threonyl-[protein] + ADP + H(+)</text>
        <dbReference type="Rhea" id="RHEA:46608"/>
        <dbReference type="Rhea" id="RHEA-COMP:11060"/>
        <dbReference type="Rhea" id="RHEA-COMP:11605"/>
        <dbReference type="ChEBI" id="CHEBI:15378"/>
        <dbReference type="ChEBI" id="CHEBI:30013"/>
        <dbReference type="ChEBI" id="CHEBI:30616"/>
        <dbReference type="ChEBI" id="CHEBI:61977"/>
        <dbReference type="ChEBI" id="CHEBI:456216"/>
        <dbReference type="EC" id="2.7.12.1"/>
    </reaction>
</comment>
<dbReference type="AlphaFoldDB" id="A0AAV1JVX8"/>
<dbReference type="GO" id="GO:0030036">
    <property type="term" value="P:actin cytoskeleton organization"/>
    <property type="evidence" value="ECO:0007669"/>
    <property type="project" value="TreeGrafter"/>
</dbReference>
<dbReference type="InterPro" id="IPR001245">
    <property type="entry name" value="Ser-Thr/Tyr_kinase_cat_dom"/>
</dbReference>
<dbReference type="GO" id="GO:0005524">
    <property type="term" value="F:ATP binding"/>
    <property type="evidence" value="ECO:0007669"/>
    <property type="project" value="UniProtKB-UniRule"/>
</dbReference>
<comment type="similarity">
    <text evidence="3">Belongs to the protein kinase superfamily. TKL Ser/Thr protein kinase family.</text>
</comment>
<evidence type="ECO:0000256" key="17">
    <source>
        <dbReference type="ARBA" id="ARBA00051680"/>
    </source>
</evidence>
<dbReference type="InterPro" id="IPR017441">
    <property type="entry name" value="Protein_kinase_ATP_BS"/>
</dbReference>
<dbReference type="InterPro" id="IPR050940">
    <property type="entry name" value="Actin_reg-Ser/Thr_kinase"/>
</dbReference>
<keyword evidence="12" id="KW-0460">Magnesium</keyword>
<comment type="cofactor">
    <cofactor evidence="1">
        <name>Mn(2+)</name>
        <dbReference type="ChEBI" id="CHEBI:29035"/>
    </cofactor>
</comment>
<keyword evidence="11 18" id="KW-0067">ATP-binding</keyword>
<keyword evidence="22" id="KW-1185">Reference proteome</keyword>
<keyword evidence="13" id="KW-0829">Tyrosine-protein kinase</keyword>
<dbReference type="Gene3D" id="3.30.200.20">
    <property type="entry name" value="Phosphorylase Kinase, domain 1"/>
    <property type="match status" value="1"/>
</dbReference>
<feature type="domain" description="Protein kinase" evidence="20">
    <location>
        <begin position="105"/>
        <end position="362"/>
    </location>
</feature>
<dbReference type="SUPFAM" id="SSF56112">
    <property type="entry name" value="Protein kinase-like (PK-like)"/>
    <property type="match status" value="1"/>
</dbReference>
<dbReference type="GO" id="GO:0004712">
    <property type="term" value="F:protein serine/threonine/tyrosine kinase activity"/>
    <property type="evidence" value="ECO:0007669"/>
    <property type="project" value="UniProtKB-EC"/>
</dbReference>
<reference evidence="21 22" key="1">
    <citation type="submission" date="2023-11" db="EMBL/GenBank/DDBJ databases">
        <authorList>
            <person name="Okamura Y."/>
        </authorList>
    </citation>
    <scope>NUCLEOTIDE SEQUENCE [LARGE SCALE GENOMIC DNA]</scope>
</reference>
<feature type="region of interest" description="Disordered" evidence="19">
    <location>
        <begin position="52"/>
        <end position="84"/>
    </location>
</feature>
<dbReference type="FunFam" id="1.10.510.10:FF:000202">
    <property type="entry name" value="Dual specificity testis-specific protein kinase 2"/>
    <property type="match status" value="1"/>
</dbReference>
<dbReference type="Pfam" id="PF07714">
    <property type="entry name" value="PK_Tyr_Ser-Thr"/>
    <property type="match status" value="1"/>
</dbReference>
<evidence type="ECO:0000256" key="3">
    <source>
        <dbReference type="ARBA" id="ARBA00005843"/>
    </source>
</evidence>
<dbReference type="InterPro" id="IPR008266">
    <property type="entry name" value="Tyr_kinase_AS"/>
</dbReference>
<evidence type="ECO:0000256" key="6">
    <source>
        <dbReference type="ARBA" id="ARBA00022553"/>
    </source>
</evidence>
<dbReference type="PANTHER" id="PTHR46485">
    <property type="entry name" value="LIM DOMAIN KINASE 1"/>
    <property type="match status" value="1"/>
</dbReference>
<dbReference type="EMBL" id="CAVLEF010000225">
    <property type="protein sequence ID" value="CAK1553459.1"/>
    <property type="molecule type" value="Genomic_DNA"/>
</dbReference>
<dbReference type="PROSITE" id="PS50011">
    <property type="entry name" value="PROTEIN_KINASE_DOM"/>
    <property type="match status" value="1"/>
</dbReference>
<evidence type="ECO:0000256" key="7">
    <source>
        <dbReference type="ARBA" id="ARBA00022679"/>
    </source>
</evidence>
<comment type="cofactor">
    <cofactor evidence="2">
        <name>Mg(2+)</name>
        <dbReference type="ChEBI" id="CHEBI:18420"/>
    </cofactor>
</comment>
<accession>A0AAV1JVX8</accession>
<dbReference type="GO" id="GO:0004674">
    <property type="term" value="F:protein serine/threonine kinase activity"/>
    <property type="evidence" value="ECO:0007669"/>
    <property type="project" value="UniProtKB-KW"/>
</dbReference>
<evidence type="ECO:0000256" key="11">
    <source>
        <dbReference type="ARBA" id="ARBA00022840"/>
    </source>
</evidence>
<evidence type="ECO:0000259" key="20">
    <source>
        <dbReference type="PROSITE" id="PS50011"/>
    </source>
</evidence>
<evidence type="ECO:0000256" key="9">
    <source>
        <dbReference type="ARBA" id="ARBA00022741"/>
    </source>
</evidence>
<dbReference type="FunFam" id="3.30.200.20:FF:000134">
    <property type="entry name" value="Dual specificity testis-specific protein kinase 2"/>
    <property type="match status" value="1"/>
</dbReference>
<evidence type="ECO:0000256" key="10">
    <source>
        <dbReference type="ARBA" id="ARBA00022777"/>
    </source>
</evidence>
<evidence type="ECO:0000313" key="22">
    <source>
        <dbReference type="Proteomes" id="UP001497472"/>
    </source>
</evidence>
<evidence type="ECO:0000256" key="16">
    <source>
        <dbReference type="ARBA" id="ARBA00049308"/>
    </source>
</evidence>
<feature type="binding site" evidence="18">
    <location>
        <position position="134"/>
    </location>
    <ligand>
        <name>ATP</name>
        <dbReference type="ChEBI" id="CHEBI:30616"/>
    </ligand>
</feature>
<keyword evidence="7" id="KW-0808">Transferase</keyword>
<keyword evidence="8" id="KW-0479">Metal-binding</keyword>
<dbReference type="PROSITE" id="PS00109">
    <property type="entry name" value="PROTEIN_KINASE_TYR"/>
    <property type="match status" value="1"/>
</dbReference>
<dbReference type="Proteomes" id="UP001497472">
    <property type="component" value="Unassembled WGS sequence"/>
</dbReference>
<dbReference type="InterPro" id="IPR000719">
    <property type="entry name" value="Prot_kinase_dom"/>
</dbReference>
<sequence length="800" mass="90221">MQDECSEETRNFGEQRRRPTKVLKIAESFTNLDETAKAGRFVRGPYSKIGRRFQENGGRSRRGCCDDECAESSGSDGERLGDRRVTGSSCTALRTAVAALYPFDDFILEKIGAGFFSEVFKVTHKTSGKVMVLKMNQQRANRPNMLREVQLMNKLKHPNILGFMGVCVHEGQLHALTEFMEGGSLEQLILSRPPEPLPQPLRVSLAADMAEGLMYLHSLGVFHRDLTSKNVLLRKNGNGDYTAVVADFGLAAKIPHPINGYRLPSVGSPWWMSPECLRGRWYDHRSDIFSYGIILCQLIARVDADPDVLPRTDNFGLNYMAFVELCDENTVPEFLRLAFNCCIYEPKARPLFPEIVSKLAEIKEGLDDAAWGCHTPNNTYDSEEADSSSGRSYSSWAWRRPLRMRSESSPHAHRDTRSAAHRRSLSELECAYRDCPPSPPHRSACALNPAPPAPPNLARLHRLAHIMLLRDTHAAPRPAKRALHTFRGVFSRRQKLSDSELKRRGSCESGIFSVANEDFCGHASYGAMCPCSLMGCHRCWWWRRDSSSDRSLDEFDEQPRLRVCTDCLIVYERLLRRRPTLPDDSALSTTVSSLRSLDDDESVKENDASPFLCGLLDTEAESEREYHVLTKCCCVGRVQCASHRPLDEEELNRVLPRVLGAFPSHLLSACKRTSSVYTDSSEDVASLGSDSLYDDRIPRHVRSAQISKIVEYFERKGADFKCEFKGQRLKMSNRSKMEMLQFSKGEKTEKEYFVDVKHRGVAGRMEVVGEEGCGRKCVAQRLMICEGAVKSKLPLFDKKS</sequence>
<keyword evidence="14" id="KW-0464">Manganese</keyword>
<name>A0AAV1JVX8_9NEOP</name>
<evidence type="ECO:0000256" key="15">
    <source>
        <dbReference type="ARBA" id="ARBA00049003"/>
    </source>
</evidence>
<dbReference type="EC" id="2.7.12.1" evidence="4"/>
<evidence type="ECO:0000313" key="21">
    <source>
        <dbReference type="EMBL" id="CAK1553459.1"/>
    </source>
</evidence>
<evidence type="ECO:0000256" key="14">
    <source>
        <dbReference type="ARBA" id="ARBA00023211"/>
    </source>
</evidence>
<keyword evidence="6" id="KW-0597">Phosphoprotein</keyword>
<evidence type="ECO:0000256" key="2">
    <source>
        <dbReference type="ARBA" id="ARBA00001946"/>
    </source>
</evidence>
<evidence type="ECO:0000256" key="1">
    <source>
        <dbReference type="ARBA" id="ARBA00001936"/>
    </source>
</evidence>
<dbReference type="GO" id="GO:0046872">
    <property type="term" value="F:metal ion binding"/>
    <property type="evidence" value="ECO:0007669"/>
    <property type="project" value="UniProtKB-KW"/>
</dbReference>
<comment type="catalytic activity">
    <reaction evidence="17">
        <text>L-tyrosyl-[protein] + ATP = O-phospho-L-tyrosyl-[protein] + ADP + H(+)</text>
        <dbReference type="Rhea" id="RHEA:10596"/>
        <dbReference type="Rhea" id="RHEA-COMP:10136"/>
        <dbReference type="Rhea" id="RHEA-COMP:20101"/>
        <dbReference type="ChEBI" id="CHEBI:15378"/>
        <dbReference type="ChEBI" id="CHEBI:30616"/>
        <dbReference type="ChEBI" id="CHEBI:46858"/>
        <dbReference type="ChEBI" id="CHEBI:61978"/>
        <dbReference type="ChEBI" id="CHEBI:456216"/>
        <dbReference type="EC" id="2.7.12.1"/>
    </reaction>
</comment>
<evidence type="ECO:0000256" key="4">
    <source>
        <dbReference type="ARBA" id="ARBA00013203"/>
    </source>
</evidence>
<dbReference type="InterPro" id="IPR011009">
    <property type="entry name" value="Kinase-like_dom_sf"/>
</dbReference>